<proteinExistence type="predicted"/>
<dbReference type="AlphaFoldDB" id="A0A1Z3N7G6"/>
<keyword evidence="1" id="KW-1133">Transmembrane helix</keyword>
<dbReference type="EMBL" id="CP020946">
    <property type="protein sequence ID" value="ASD63396.1"/>
    <property type="molecule type" value="Genomic_DNA"/>
</dbReference>
<evidence type="ECO:0000313" key="2">
    <source>
        <dbReference type="EMBL" id="ASD63396.1"/>
    </source>
</evidence>
<dbReference type="OrthoDB" id="5294147at2"/>
<gene>
    <name evidence="2" type="ORF">B9G79_07320</name>
</gene>
<dbReference type="RefSeq" id="WP_088564937.1">
    <property type="nucleotide sequence ID" value="NZ_CP020946.1"/>
</dbReference>
<evidence type="ECO:0000256" key="1">
    <source>
        <dbReference type="SAM" id="Phobius"/>
    </source>
</evidence>
<reference evidence="2 3" key="1">
    <citation type="submission" date="2017-04" db="EMBL/GenBank/DDBJ databases">
        <title>Whole genome sequence of Bdellovibrio bacteriovorus strain SSB218315.</title>
        <authorList>
            <person name="Oyedara O."/>
            <person name="Rodriguez-Perez M.A."/>
        </authorList>
    </citation>
    <scope>NUCLEOTIDE SEQUENCE [LARGE SCALE GENOMIC DNA]</scope>
    <source>
        <strain evidence="2 3">SSB218315</strain>
    </source>
</reference>
<evidence type="ECO:0000313" key="3">
    <source>
        <dbReference type="Proteomes" id="UP000197003"/>
    </source>
</evidence>
<feature type="transmembrane region" description="Helical" evidence="1">
    <location>
        <begin position="41"/>
        <end position="69"/>
    </location>
</feature>
<keyword evidence="1" id="KW-0472">Membrane</keyword>
<accession>A0A1Z3N7G6</accession>
<dbReference type="Proteomes" id="UP000197003">
    <property type="component" value="Chromosome"/>
</dbReference>
<keyword evidence="1" id="KW-0812">Transmembrane</keyword>
<name>A0A1Z3N7G6_BDEBC</name>
<protein>
    <submittedName>
        <fullName evidence="2">Uncharacterized protein</fullName>
    </submittedName>
</protein>
<sequence length="123" mass="13816">MSQQRIQATAGSDHVEYGTADIRSYSPREVLIKSLQKLGMFWGLAIFSILLPVVHFVLTPLFFILGIYLSVRARKFRHEILSGSIHCPHCKTPVTIGKAAFFEEHTEICQNCASVVRISIPET</sequence>
<organism evidence="2 3">
    <name type="scientific">Bdellovibrio bacteriovorus</name>
    <dbReference type="NCBI Taxonomy" id="959"/>
    <lineage>
        <taxon>Bacteria</taxon>
        <taxon>Pseudomonadati</taxon>
        <taxon>Bdellovibrionota</taxon>
        <taxon>Bdellovibrionia</taxon>
        <taxon>Bdellovibrionales</taxon>
        <taxon>Pseudobdellovibrionaceae</taxon>
        <taxon>Bdellovibrio</taxon>
    </lineage>
</organism>